<dbReference type="GO" id="GO:0016491">
    <property type="term" value="F:oxidoreductase activity"/>
    <property type="evidence" value="ECO:0007669"/>
    <property type="project" value="InterPro"/>
</dbReference>
<name>A0A495CXU8_9PROT</name>
<comment type="caution">
    <text evidence="2">The sequence shown here is derived from an EMBL/GenBank/DDBJ whole genome shotgun (WGS) entry which is preliminary data.</text>
</comment>
<evidence type="ECO:0000313" key="2">
    <source>
        <dbReference type="EMBL" id="RKQ94127.1"/>
    </source>
</evidence>
<dbReference type="InterPro" id="IPR023210">
    <property type="entry name" value="NADP_OxRdtase_dom"/>
</dbReference>
<dbReference type="PANTHER" id="PTHR43364">
    <property type="entry name" value="NADH-SPECIFIC METHYLGLYOXAL REDUCTASE-RELATED"/>
    <property type="match status" value="1"/>
</dbReference>
<dbReference type="InterPro" id="IPR050523">
    <property type="entry name" value="AKR_Detox_Biosynth"/>
</dbReference>
<feature type="domain" description="NADP-dependent oxidoreductase" evidence="1">
    <location>
        <begin position="10"/>
        <end position="286"/>
    </location>
</feature>
<evidence type="ECO:0000313" key="3">
    <source>
        <dbReference type="Proteomes" id="UP000273675"/>
    </source>
</evidence>
<proteinExistence type="predicted"/>
<dbReference type="Gene3D" id="3.20.20.100">
    <property type="entry name" value="NADP-dependent oxidoreductase domain"/>
    <property type="match status" value="1"/>
</dbReference>
<dbReference type="AlphaFoldDB" id="A0A495CXU8"/>
<dbReference type="PRINTS" id="PR00069">
    <property type="entry name" value="ALDKETRDTASE"/>
</dbReference>
<dbReference type="PANTHER" id="PTHR43364:SF1">
    <property type="entry name" value="OXIDOREDUCTASE YDHF"/>
    <property type="match status" value="1"/>
</dbReference>
<sequence>MDIHTTPAIWGAMRARRSRDAASTDGFARMLATCLELGTPWIDHADIYDDGAVEALHGAAARTLPSSDRSRLRVISKCGVRFASPGQPGVRLHHYRADAAWLQQQAEASLERLGVERINLYLLHRPDYLMQAEETARALEGLISSGKIAACGVSNFSCHQVETLTAAGNLTLAANQIELSPFHTTPLDNGQLDHVRRLGMAALAWSPLGGQRLFNADDAVSVRVRTCLKAMQARLPDSPGIDALALAWLRRLGAIPILGTGSRDRLIRQVQEMRAIEMDVQDWYEILEAGRGVRVP</sequence>
<gene>
    <name evidence="2" type="ORF">C7435_3099</name>
</gene>
<accession>A0A495CXU8</accession>
<dbReference type="Proteomes" id="UP000273675">
    <property type="component" value="Unassembled WGS sequence"/>
</dbReference>
<dbReference type="RefSeq" id="WP_121212377.1">
    <property type="nucleotide sequence ID" value="NZ_RBIM01000008.1"/>
</dbReference>
<organism evidence="2 3">
    <name type="scientific">Maricaulis maris</name>
    <dbReference type="NCBI Taxonomy" id="74318"/>
    <lineage>
        <taxon>Bacteria</taxon>
        <taxon>Pseudomonadati</taxon>
        <taxon>Pseudomonadota</taxon>
        <taxon>Alphaproteobacteria</taxon>
        <taxon>Maricaulales</taxon>
        <taxon>Maricaulaceae</taxon>
        <taxon>Maricaulis</taxon>
    </lineage>
</organism>
<dbReference type="EMBL" id="RBIM01000008">
    <property type="protein sequence ID" value="RKQ94127.1"/>
    <property type="molecule type" value="Genomic_DNA"/>
</dbReference>
<evidence type="ECO:0000259" key="1">
    <source>
        <dbReference type="Pfam" id="PF00248"/>
    </source>
</evidence>
<protein>
    <submittedName>
        <fullName evidence="2">Putative oxidoreductase</fullName>
    </submittedName>
</protein>
<dbReference type="InterPro" id="IPR020471">
    <property type="entry name" value="AKR"/>
</dbReference>
<dbReference type="InterPro" id="IPR036812">
    <property type="entry name" value="NAD(P)_OxRdtase_dom_sf"/>
</dbReference>
<dbReference type="Pfam" id="PF00248">
    <property type="entry name" value="Aldo_ket_red"/>
    <property type="match status" value="1"/>
</dbReference>
<dbReference type="SUPFAM" id="SSF51430">
    <property type="entry name" value="NAD(P)-linked oxidoreductase"/>
    <property type="match status" value="1"/>
</dbReference>
<reference evidence="2 3" key="1">
    <citation type="submission" date="2018-10" db="EMBL/GenBank/DDBJ databases">
        <title>Genomic Encyclopedia of Type Strains, Phase IV (KMG-IV): sequencing the most valuable type-strain genomes for metagenomic binning, comparative biology and taxonomic classification.</title>
        <authorList>
            <person name="Goeker M."/>
        </authorList>
    </citation>
    <scope>NUCLEOTIDE SEQUENCE [LARGE SCALE GENOMIC DNA]</scope>
    <source>
        <strain evidence="2 3">DSM 4734</strain>
    </source>
</reference>
<dbReference type="GO" id="GO:0005829">
    <property type="term" value="C:cytosol"/>
    <property type="evidence" value="ECO:0007669"/>
    <property type="project" value="TreeGrafter"/>
</dbReference>
<dbReference type="OrthoDB" id="9768793at2"/>